<dbReference type="EMBL" id="FXBB01000020">
    <property type="protein sequence ID" value="SMG34893.1"/>
    <property type="molecule type" value="Genomic_DNA"/>
</dbReference>
<evidence type="ECO:0000313" key="4">
    <source>
        <dbReference type="Proteomes" id="UP000193355"/>
    </source>
</evidence>
<dbReference type="InterPro" id="IPR003959">
    <property type="entry name" value="ATPase_AAA_core"/>
</dbReference>
<dbReference type="SUPFAM" id="SSF52540">
    <property type="entry name" value="P-loop containing nucleoside triphosphate hydrolases"/>
    <property type="match status" value="1"/>
</dbReference>
<dbReference type="PANTHER" id="PTHR43581:SF2">
    <property type="entry name" value="EXCINUCLEASE ATPASE SUBUNIT"/>
    <property type="match status" value="1"/>
</dbReference>
<dbReference type="CDD" id="cd00267">
    <property type="entry name" value="ABC_ATPase"/>
    <property type="match status" value="1"/>
</dbReference>
<gene>
    <name evidence="3" type="ORF">SAMN06275492_1206</name>
</gene>
<dbReference type="Pfam" id="PF13175">
    <property type="entry name" value="AAA_15"/>
    <property type="match status" value="1"/>
</dbReference>
<name>A0A1X7K2I9_9BACT</name>
<evidence type="ECO:0000259" key="2">
    <source>
        <dbReference type="Pfam" id="PF13304"/>
    </source>
</evidence>
<protein>
    <submittedName>
        <fullName evidence="3">AAA domain-containing protein, putative AbiEii toxin, Type IV TA system</fullName>
    </submittedName>
</protein>
<feature type="domain" description="Endonuclease GajA/Old nuclease/RecF-like AAA" evidence="1">
    <location>
        <begin position="1"/>
        <end position="78"/>
    </location>
</feature>
<dbReference type="STRING" id="561720.SAMN06275492_1206"/>
<evidence type="ECO:0000313" key="3">
    <source>
        <dbReference type="EMBL" id="SMG34893.1"/>
    </source>
</evidence>
<dbReference type="InterPro" id="IPR041685">
    <property type="entry name" value="AAA_GajA/Old/RecF-like"/>
</dbReference>
<dbReference type="RefSeq" id="WP_085544872.1">
    <property type="nucleotide sequence ID" value="NZ_FXBB01000020.1"/>
</dbReference>
<reference evidence="4" key="1">
    <citation type="submission" date="2017-04" db="EMBL/GenBank/DDBJ databases">
        <authorList>
            <person name="Varghese N."/>
            <person name="Submissions S."/>
        </authorList>
    </citation>
    <scope>NUCLEOTIDE SEQUENCE [LARGE SCALE GENOMIC DNA]</scope>
    <source>
        <strain evidence="4">USBA 82</strain>
    </source>
</reference>
<dbReference type="OrthoDB" id="9769293at2"/>
<dbReference type="PANTHER" id="PTHR43581">
    <property type="entry name" value="ATP/GTP PHOSPHATASE"/>
    <property type="match status" value="1"/>
</dbReference>
<dbReference type="InterPro" id="IPR051396">
    <property type="entry name" value="Bact_Antivir_Def_Nuclease"/>
</dbReference>
<accession>A0A1X7K2I9</accession>
<proteinExistence type="predicted"/>
<sequence>MIKSLSLRNFTNFESIDIDFSPKVNVFIGENSTGKTHLLKAAYTLCHGASTFKKGEKDMAEDLEKELTKKLLQVFMPLDDHLGNMYRQGSNPWGALSAKLGKKGSIDCSFSEVSRYLEIEQDRYLGSTGEPSFIPTKEVLSFMKGFNSLYEKYDLSFDQTYYDLCLTLDLPEARREYLHEKVRWAMGEIRALCGGSFVFYGGGKVTFKVESGEHSANAMAEGFRKAGVLYRLMETGSVQPGQSGPLFWDEPEANLNPRLMRLLVQILLELSREGQQIILATHDYVFIKWLDLLMDKEAGDQVRYHVLSRDDCEEVSVQMVDDYGAIPPNAIANAFSDMTKEQVRRKMGTLGK</sequence>
<dbReference type="Proteomes" id="UP000193355">
    <property type="component" value="Unassembled WGS sequence"/>
</dbReference>
<evidence type="ECO:0000259" key="1">
    <source>
        <dbReference type="Pfam" id="PF13175"/>
    </source>
</evidence>
<dbReference type="AlphaFoldDB" id="A0A1X7K2I9"/>
<dbReference type="GO" id="GO:0016887">
    <property type="term" value="F:ATP hydrolysis activity"/>
    <property type="evidence" value="ECO:0007669"/>
    <property type="project" value="InterPro"/>
</dbReference>
<feature type="domain" description="ATPase AAA-type core" evidence="2">
    <location>
        <begin position="221"/>
        <end position="287"/>
    </location>
</feature>
<organism evidence="3 4">
    <name type="scientific">Dethiosulfovibrio salsuginis</name>
    <dbReference type="NCBI Taxonomy" id="561720"/>
    <lineage>
        <taxon>Bacteria</taxon>
        <taxon>Thermotogati</taxon>
        <taxon>Synergistota</taxon>
        <taxon>Synergistia</taxon>
        <taxon>Synergistales</taxon>
        <taxon>Dethiosulfovibrionaceae</taxon>
        <taxon>Dethiosulfovibrio</taxon>
    </lineage>
</organism>
<dbReference type="Gene3D" id="3.40.50.300">
    <property type="entry name" value="P-loop containing nucleotide triphosphate hydrolases"/>
    <property type="match status" value="2"/>
</dbReference>
<keyword evidence="4" id="KW-1185">Reference proteome</keyword>
<dbReference type="InterPro" id="IPR027417">
    <property type="entry name" value="P-loop_NTPase"/>
</dbReference>
<dbReference type="Pfam" id="PF13304">
    <property type="entry name" value="AAA_21"/>
    <property type="match status" value="1"/>
</dbReference>
<dbReference type="GO" id="GO:0005524">
    <property type="term" value="F:ATP binding"/>
    <property type="evidence" value="ECO:0007669"/>
    <property type="project" value="InterPro"/>
</dbReference>